<comment type="caution">
    <text evidence="1">The sequence shown here is derived from an EMBL/GenBank/DDBJ whole genome shotgun (WGS) entry which is preliminary data.</text>
</comment>
<reference evidence="1 2" key="1">
    <citation type="submission" date="2014-03" db="EMBL/GenBank/DDBJ databases">
        <title>Genome sequence of Bordetella holmseii.</title>
        <authorList>
            <person name="Harvill E."/>
            <person name="Goodfield L.L."/>
            <person name="Ivanov Y."/>
            <person name="Meyer J.A."/>
            <person name="Newth C."/>
            <person name="Cassiday P."/>
            <person name="Tondella M.L."/>
            <person name="Liao P."/>
            <person name="Zimmerman J."/>
            <person name="Meert K."/>
            <person name="Wessel D."/>
            <person name="Berger J."/>
            <person name="Dean J.M."/>
            <person name="Holubkov R."/>
            <person name="Burr J."/>
            <person name="Liu T."/>
            <person name="Brinkac L.M."/>
            <person name="Sanka R."/>
            <person name="Kim M."/>
            <person name="Losada L."/>
        </authorList>
    </citation>
    <scope>NUCLEOTIDE SEQUENCE [LARGE SCALE GENOMIC DNA]</scope>
    <source>
        <strain evidence="1 2">CDC-H585-BH</strain>
    </source>
</reference>
<dbReference type="PATRIC" id="fig|1331206.3.peg.2271"/>
<keyword evidence="1" id="KW-0808">Transferase</keyword>
<evidence type="ECO:0000313" key="2">
    <source>
        <dbReference type="Proteomes" id="UP000026682"/>
    </source>
</evidence>
<dbReference type="PANTHER" id="PTHR48228:SF4">
    <property type="entry name" value="BLR3030 PROTEIN"/>
    <property type="match status" value="1"/>
</dbReference>
<organism evidence="1 2">
    <name type="scientific">Bordetella holmesii CDC-H585-BH</name>
    <dbReference type="NCBI Taxonomy" id="1331206"/>
    <lineage>
        <taxon>Bacteria</taxon>
        <taxon>Pseudomonadati</taxon>
        <taxon>Pseudomonadota</taxon>
        <taxon>Betaproteobacteria</taxon>
        <taxon>Burkholderiales</taxon>
        <taxon>Alcaligenaceae</taxon>
        <taxon>Bordetella</taxon>
    </lineage>
</organism>
<accession>A0A158M4J4</accession>
<proteinExistence type="predicted"/>
<dbReference type="SUPFAM" id="SSF89796">
    <property type="entry name" value="CoA-transferase family III (CaiB/BaiF)"/>
    <property type="match status" value="2"/>
</dbReference>
<dbReference type="EMBL" id="JFZZ01000081">
    <property type="protein sequence ID" value="KAK90109.1"/>
    <property type="molecule type" value="Genomic_DNA"/>
</dbReference>
<dbReference type="InterPro" id="IPR003673">
    <property type="entry name" value="CoA-Trfase_fam_III"/>
</dbReference>
<dbReference type="InterPro" id="IPR050509">
    <property type="entry name" value="CoA-transferase_III"/>
</dbReference>
<dbReference type="InterPro" id="IPR023606">
    <property type="entry name" value="CoA-Trfase_III_dom_1_sf"/>
</dbReference>
<dbReference type="Proteomes" id="UP000026682">
    <property type="component" value="Unassembled WGS sequence"/>
</dbReference>
<protein>
    <submittedName>
        <fullName evidence="1">CoA-transferase family III protein</fullName>
    </submittedName>
</protein>
<dbReference type="Gene3D" id="3.40.50.10540">
    <property type="entry name" value="Crotonobetainyl-coa:carnitine coa-transferase, domain 1"/>
    <property type="match status" value="1"/>
</dbReference>
<evidence type="ECO:0000313" key="1">
    <source>
        <dbReference type="EMBL" id="KAK90109.1"/>
    </source>
</evidence>
<dbReference type="Pfam" id="PF02515">
    <property type="entry name" value="CoA_transf_3"/>
    <property type="match status" value="1"/>
</dbReference>
<dbReference type="AlphaFoldDB" id="A0A158M4J4"/>
<gene>
    <name evidence="1" type="ORF">L497_1170</name>
</gene>
<dbReference type="PANTHER" id="PTHR48228">
    <property type="entry name" value="SUCCINYL-COA--D-CITRAMALATE COA-TRANSFERASE"/>
    <property type="match status" value="1"/>
</dbReference>
<sequence>MDRHSPLSPQGALDKQGKHSLEALGDIWRAAALPDEALDNVALTGQDPVLPSSFAVGAAAQVSIAAAGLAAAELWHLRGQPRQRVMVDMLQAAQECRGHFTINGVAPPQWDKISGAYPCGDGGWVRIHAKFAHHRDGALALLGCPTGEGGTREAVAAALQGWKALEFEQVAADAGLVVAAMRSFQSWDAHPQARALANQPLVSIERIDAADPRPLPHYGPELARPLQGIRVLDLTRIIAGPIAGRTLAAYGADVMLVNAPHLPNIDNIIETSQGKLSAYADLETADGRIALGNLLRRAHVFVQGYRPGGLEALGFGAQEAARIRPGIVYVSLSAYGSEGPWARRRGFDSLVQTATGLNQADPKPLPMQILDYASGFLMAFGAQAALMRQATEGGSWHVRVSLARTGMWLRSLGRVTDGLACPMPPIGALLATTQSGFGTLSAVQHAAQFSATPAIWTRPSVPPGTHPTVWPFQ</sequence>
<dbReference type="GO" id="GO:0016740">
    <property type="term" value="F:transferase activity"/>
    <property type="evidence" value="ECO:0007669"/>
    <property type="project" value="UniProtKB-KW"/>
</dbReference>
<dbReference type="STRING" id="35814.BBB42_09260"/>
<name>A0A158M4J4_9BORD</name>